<dbReference type="InterPro" id="IPR029063">
    <property type="entry name" value="SAM-dependent_MTases_sf"/>
</dbReference>
<reference evidence="5" key="1">
    <citation type="submission" date="2020-06" db="EMBL/GenBank/DDBJ databases">
        <authorList>
            <person name="Onetto C."/>
        </authorList>
    </citation>
    <scope>NUCLEOTIDE SEQUENCE</scope>
</reference>
<dbReference type="Proteomes" id="UP000745764">
    <property type="component" value="Unassembled WGS sequence"/>
</dbReference>
<dbReference type="PIRSF" id="PIRSF018005">
    <property type="entry name" value="UCP018005"/>
    <property type="match status" value="1"/>
</dbReference>
<gene>
    <name evidence="5" type="ORF">AWRI4620_LOCUS9383</name>
</gene>
<evidence type="ECO:0000256" key="1">
    <source>
        <dbReference type="ARBA" id="ARBA00008361"/>
    </source>
</evidence>
<keyword evidence="3" id="KW-0808">Transferase</keyword>
<dbReference type="PANTHER" id="PTHR43397">
    <property type="entry name" value="ERGOTHIONEINE BIOSYNTHESIS PROTEIN 1"/>
    <property type="match status" value="1"/>
</dbReference>
<dbReference type="AlphaFoldDB" id="A0A9N8KVT3"/>
<organism evidence="5 6">
    <name type="scientific">Aureobasidium uvarum</name>
    <dbReference type="NCBI Taxonomy" id="2773716"/>
    <lineage>
        <taxon>Eukaryota</taxon>
        <taxon>Fungi</taxon>
        <taxon>Dikarya</taxon>
        <taxon>Ascomycota</taxon>
        <taxon>Pezizomycotina</taxon>
        <taxon>Dothideomycetes</taxon>
        <taxon>Dothideomycetidae</taxon>
        <taxon>Dothideales</taxon>
        <taxon>Saccotheciaceae</taxon>
        <taxon>Aureobasidium</taxon>
    </lineage>
</organism>
<feature type="domain" description="Histidine-specific methyltransferase SAM-dependent" evidence="4">
    <location>
        <begin position="30"/>
        <end position="149"/>
    </location>
</feature>
<dbReference type="PANTHER" id="PTHR43397:SF2">
    <property type="entry name" value="HISTIDINE-SPECIFIC METHYLTRANSFERASE SAM-DEPENDENT DOMAIN-CONTAINING PROTEIN"/>
    <property type="match status" value="1"/>
</dbReference>
<evidence type="ECO:0000259" key="4">
    <source>
        <dbReference type="Pfam" id="PF10017"/>
    </source>
</evidence>
<dbReference type="GO" id="GO:0008168">
    <property type="term" value="F:methyltransferase activity"/>
    <property type="evidence" value="ECO:0007669"/>
    <property type="project" value="UniProtKB-KW"/>
</dbReference>
<keyword evidence="2" id="KW-0489">Methyltransferase</keyword>
<sequence length="336" mass="37777">MDTPQEMPAKKIEVDLKDIRSSTHNNSLLKELEESLSKNPPAFPSRLLWDDKGLQYFEAITHSPDYYLTNCEIELLTEHSREIAKDIYPNTIIMELGSGSLRKTKILLDALEALEKPVDYCALDLSRPELERTLTNISPSSFQHVKCHGSTIGSLSRPEAAQLLGGYVDAIADVEAMKSSPHNAIFLVGVDGCKDADMVWRAYNDTEGYNHRFISNILHHANKVLDIEAYHSEDWTVAGVWSAEKGCHDQFLMPERNLFASGLELKKGRGLHVVSSHKFDEDDQDKLWEGAGLQLSSCWRTEPHKYTLNLLTVGDVLTPLKKLALDDIRDGIRHAP</sequence>
<comment type="caution">
    <text evidence="5">The sequence shown here is derived from an EMBL/GenBank/DDBJ whole genome shotgun (WGS) entry which is preliminary data.</text>
</comment>
<dbReference type="OrthoDB" id="659at2759"/>
<evidence type="ECO:0000256" key="2">
    <source>
        <dbReference type="ARBA" id="ARBA00022603"/>
    </source>
</evidence>
<comment type="similarity">
    <text evidence="1">Belongs to the methyltransferase superfamily.</text>
</comment>
<proteinExistence type="inferred from homology"/>
<dbReference type="InterPro" id="IPR051128">
    <property type="entry name" value="EgtD_Methyltrsf_superfamily"/>
</dbReference>
<dbReference type="Pfam" id="PF10017">
    <property type="entry name" value="Methyltransf_33"/>
    <property type="match status" value="1"/>
</dbReference>
<accession>A0A9N8KVT3</accession>
<dbReference type="Gene3D" id="3.40.50.150">
    <property type="entry name" value="Vaccinia Virus protein VP39"/>
    <property type="match status" value="2"/>
</dbReference>
<evidence type="ECO:0000313" key="6">
    <source>
        <dbReference type="Proteomes" id="UP000745764"/>
    </source>
</evidence>
<dbReference type="InterPro" id="IPR019257">
    <property type="entry name" value="MeTrfase_dom"/>
</dbReference>
<protein>
    <recommendedName>
        <fullName evidence="4">Histidine-specific methyltransferase SAM-dependent domain-containing protein</fullName>
    </recommendedName>
</protein>
<dbReference type="InterPro" id="IPR017804">
    <property type="entry name" value="MeTrfase_EgtD-like"/>
</dbReference>
<keyword evidence="6" id="KW-1185">Reference proteome</keyword>
<name>A0A9N8KVT3_9PEZI</name>
<evidence type="ECO:0000256" key="3">
    <source>
        <dbReference type="ARBA" id="ARBA00022679"/>
    </source>
</evidence>
<dbReference type="EMBL" id="CAINUL010000019">
    <property type="protein sequence ID" value="CAD0115128.1"/>
    <property type="molecule type" value="Genomic_DNA"/>
</dbReference>
<dbReference type="GO" id="GO:0032259">
    <property type="term" value="P:methylation"/>
    <property type="evidence" value="ECO:0007669"/>
    <property type="project" value="UniProtKB-KW"/>
</dbReference>
<evidence type="ECO:0000313" key="5">
    <source>
        <dbReference type="EMBL" id="CAD0115128.1"/>
    </source>
</evidence>